<evidence type="ECO:0000256" key="10">
    <source>
        <dbReference type="ARBA" id="ARBA00042641"/>
    </source>
</evidence>
<dbReference type="Proteomes" id="UP001497482">
    <property type="component" value="Chromosome 11"/>
</dbReference>
<dbReference type="Pfam" id="PF00046">
    <property type="entry name" value="Homeodomain"/>
    <property type="match status" value="1"/>
</dbReference>
<evidence type="ECO:0000256" key="14">
    <source>
        <dbReference type="SAM" id="MobiDB-lite"/>
    </source>
</evidence>
<dbReference type="Gene3D" id="2.10.110.10">
    <property type="entry name" value="Cysteine Rich Protein"/>
    <property type="match status" value="1"/>
</dbReference>
<evidence type="ECO:0000256" key="3">
    <source>
        <dbReference type="ARBA" id="ARBA00022737"/>
    </source>
</evidence>
<feature type="region of interest" description="Disordered" evidence="14">
    <location>
        <begin position="313"/>
        <end position="361"/>
    </location>
</feature>
<evidence type="ECO:0000256" key="12">
    <source>
        <dbReference type="PROSITE-ProRule" id="PRU00125"/>
    </source>
</evidence>
<evidence type="ECO:0000259" key="16">
    <source>
        <dbReference type="PROSITE" id="PS50071"/>
    </source>
</evidence>
<feature type="region of interest" description="Disordered" evidence="14">
    <location>
        <begin position="487"/>
        <end position="573"/>
    </location>
</feature>
<dbReference type="GO" id="GO:0009653">
    <property type="term" value="P:anatomical structure morphogenesis"/>
    <property type="evidence" value="ECO:0007669"/>
    <property type="project" value="UniProtKB-ARBA"/>
</dbReference>
<keyword evidence="2 12" id="KW-0479">Metal-binding</keyword>
<reference evidence="17 18" key="1">
    <citation type="submission" date="2024-04" db="EMBL/GenBank/DDBJ databases">
        <authorList>
            <person name="Waldvogel A.-M."/>
            <person name="Schoenle A."/>
        </authorList>
    </citation>
    <scope>NUCLEOTIDE SEQUENCE [LARGE SCALE GENOMIC DNA]</scope>
</reference>
<evidence type="ECO:0000256" key="13">
    <source>
        <dbReference type="RuleBase" id="RU000682"/>
    </source>
</evidence>
<dbReference type="EMBL" id="OZ035833">
    <property type="protein sequence ID" value="CAL1573765.1"/>
    <property type="molecule type" value="Genomic_DNA"/>
</dbReference>
<feature type="compositionally biased region" description="Low complexity" evidence="14">
    <location>
        <begin position="313"/>
        <end position="322"/>
    </location>
</feature>
<protein>
    <recommendedName>
        <fullName evidence="9">LIM/homeobox protein Lhx1</fullName>
    </recommendedName>
    <alternativeName>
        <fullName evidence="10">Homeobox protein Lim-1</fullName>
    </alternativeName>
</protein>
<dbReference type="GO" id="GO:0000977">
    <property type="term" value="F:RNA polymerase II transcription regulatory region sequence-specific DNA binding"/>
    <property type="evidence" value="ECO:0007669"/>
    <property type="project" value="TreeGrafter"/>
</dbReference>
<organism evidence="17 18">
    <name type="scientific">Knipowitschia caucasica</name>
    <name type="common">Caucasian dwarf goby</name>
    <name type="synonym">Pomatoschistus caucasicus</name>
    <dbReference type="NCBI Taxonomy" id="637954"/>
    <lineage>
        <taxon>Eukaryota</taxon>
        <taxon>Metazoa</taxon>
        <taxon>Chordata</taxon>
        <taxon>Craniata</taxon>
        <taxon>Vertebrata</taxon>
        <taxon>Euteleostomi</taxon>
        <taxon>Actinopterygii</taxon>
        <taxon>Neopterygii</taxon>
        <taxon>Teleostei</taxon>
        <taxon>Neoteleostei</taxon>
        <taxon>Acanthomorphata</taxon>
        <taxon>Gobiaria</taxon>
        <taxon>Gobiiformes</taxon>
        <taxon>Gobioidei</taxon>
        <taxon>Gobiidae</taxon>
        <taxon>Gobiinae</taxon>
        <taxon>Knipowitschia</taxon>
    </lineage>
</organism>
<dbReference type="InterPro" id="IPR001781">
    <property type="entry name" value="Znf_LIM"/>
</dbReference>
<dbReference type="PROSITE" id="PS00478">
    <property type="entry name" value="LIM_DOMAIN_1"/>
    <property type="match status" value="1"/>
</dbReference>
<dbReference type="InterPro" id="IPR049619">
    <property type="entry name" value="Lhx1/5_LIM2"/>
</dbReference>
<evidence type="ECO:0000256" key="5">
    <source>
        <dbReference type="ARBA" id="ARBA00023038"/>
    </source>
</evidence>
<dbReference type="FunFam" id="2.10.110.10:FF:000046">
    <property type="entry name" value="LIM/homeobox protein Lhx1"/>
    <property type="match status" value="1"/>
</dbReference>
<dbReference type="GO" id="GO:0008270">
    <property type="term" value="F:zinc ion binding"/>
    <property type="evidence" value="ECO:0007669"/>
    <property type="project" value="InterPro"/>
</dbReference>
<gene>
    <name evidence="17" type="ORF">KC01_LOCUS5601</name>
</gene>
<evidence type="ECO:0000256" key="6">
    <source>
        <dbReference type="ARBA" id="ARBA00023125"/>
    </source>
</evidence>
<evidence type="ECO:0000256" key="1">
    <source>
        <dbReference type="ARBA" id="ARBA00004123"/>
    </source>
</evidence>
<keyword evidence="6 11" id="KW-0238">DNA-binding</keyword>
<dbReference type="SMART" id="SM00389">
    <property type="entry name" value="HOX"/>
    <property type="match status" value="1"/>
</dbReference>
<dbReference type="Gene3D" id="1.10.10.60">
    <property type="entry name" value="Homeodomain-like"/>
    <property type="match status" value="1"/>
</dbReference>
<evidence type="ECO:0000256" key="11">
    <source>
        <dbReference type="PROSITE-ProRule" id="PRU00108"/>
    </source>
</evidence>
<dbReference type="FunFam" id="1.10.10.60:FF:000075">
    <property type="entry name" value="LIM/homeobox protein Lhx1"/>
    <property type="match status" value="1"/>
</dbReference>
<dbReference type="CDD" id="cd00086">
    <property type="entry name" value="homeodomain"/>
    <property type="match status" value="1"/>
</dbReference>
<dbReference type="PANTHER" id="PTHR24208">
    <property type="entry name" value="LIM/HOMEOBOX PROTEIN LHX"/>
    <property type="match status" value="1"/>
</dbReference>
<keyword evidence="18" id="KW-1185">Reference proteome</keyword>
<dbReference type="GO" id="GO:0000981">
    <property type="term" value="F:DNA-binding transcription factor activity, RNA polymerase II-specific"/>
    <property type="evidence" value="ECO:0007669"/>
    <property type="project" value="InterPro"/>
</dbReference>
<dbReference type="SUPFAM" id="SSF46689">
    <property type="entry name" value="Homeodomain-like"/>
    <property type="match status" value="1"/>
</dbReference>
<sequence>MHCSRVSDSSCIDKHKAGMGALSWPHSPLDSGLTSGMCLVLPAGLALLLQAAVCNPIAHHTHRSQAHTLRGSISGTDAPRLHHTQHKQISVCVKTCHEMPVQYVPAPCKALQRALVYRTDAGATVLINTSEETLPPGPLWRLTEVKLIRVLAVFILRESSGEGWHMNHESERTGFVLHRKNPFWNHSGLSTPCALSPLRLNMDLGPSIMLHCASCEKPIADKFLLKVLDRPWHVKRFGTKCGGCAQGILPSDLVRRAKSKVFHLNCFTCVMCNRQLSTGEELYVLDELKFVCKEDYVNSNSKDTILLSVTTCSDPSLSPDSQDPQEDGKDSEAGHLSDKDVCNNENEEQSASGKRRGPRTTIKAKQLETLKAAFSATPKPTRHIREQLSRETGLNMRVIQVWFQNRRSKERRMKQLSSLSGRRHVFFRGTRRMRALGERLEPGELGHFSYYGDYPAEYYSAGGNYEYFQGPPPTQAQTPSDLGFVPSSVPAGTPLGAMEHPHHTSHCPPDVQCYSDRLPSDSPSPEPSGPGSMHSMSSDMCGPSTPYTSMSLDNGYTNQLSQPSSDMSEGTVW</sequence>
<dbReference type="Pfam" id="PF00412">
    <property type="entry name" value="LIM"/>
    <property type="match status" value="1"/>
</dbReference>
<feature type="DNA-binding region" description="Homeobox" evidence="11">
    <location>
        <begin position="355"/>
        <end position="414"/>
    </location>
</feature>
<comment type="subcellular location">
    <subcellularLocation>
        <location evidence="1 11 13">Nucleus</location>
    </subcellularLocation>
</comment>
<feature type="domain" description="Homeobox" evidence="16">
    <location>
        <begin position="353"/>
        <end position="413"/>
    </location>
</feature>
<dbReference type="GO" id="GO:0030182">
    <property type="term" value="P:neuron differentiation"/>
    <property type="evidence" value="ECO:0007669"/>
    <property type="project" value="TreeGrafter"/>
</dbReference>
<evidence type="ECO:0000256" key="4">
    <source>
        <dbReference type="ARBA" id="ARBA00022833"/>
    </source>
</evidence>
<dbReference type="SMART" id="SM00132">
    <property type="entry name" value="LIM"/>
    <property type="match status" value="1"/>
</dbReference>
<evidence type="ECO:0000256" key="8">
    <source>
        <dbReference type="ARBA" id="ARBA00023242"/>
    </source>
</evidence>
<evidence type="ECO:0000259" key="15">
    <source>
        <dbReference type="PROSITE" id="PS50023"/>
    </source>
</evidence>
<feature type="compositionally biased region" description="Polar residues" evidence="14">
    <location>
        <begin position="545"/>
        <end position="573"/>
    </location>
</feature>
<keyword evidence="5 12" id="KW-0440">LIM domain</keyword>
<evidence type="ECO:0000256" key="7">
    <source>
        <dbReference type="ARBA" id="ARBA00023155"/>
    </source>
</evidence>
<feature type="domain" description="LIM zinc-binding" evidence="15">
    <location>
        <begin position="239"/>
        <end position="302"/>
    </location>
</feature>
<keyword evidence="3" id="KW-0677">Repeat</keyword>
<accession>A0AAV2JDB9</accession>
<dbReference type="InterPro" id="IPR009057">
    <property type="entry name" value="Homeodomain-like_sf"/>
</dbReference>
<dbReference type="PROSITE" id="PS00027">
    <property type="entry name" value="HOMEOBOX_1"/>
    <property type="match status" value="1"/>
</dbReference>
<dbReference type="GO" id="GO:0005634">
    <property type="term" value="C:nucleus"/>
    <property type="evidence" value="ECO:0007669"/>
    <property type="project" value="UniProtKB-SubCell"/>
</dbReference>
<keyword evidence="7 11" id="KW-0371">Homeobox</keyword>
<feature type="compositionally biased region" description="Low complexity" evidence="14">
    <location>
        <begin position="529"/>
        <end position="539"/>
    </location>
</feature>
<dbReference type="AlphaFoldDB" id="A0AAV2JDB9"/>
<proteinExistence type="predicted"/>
<name>A0AAV2JDB9_KNICA</name>
<evidence type="ECO:0000256" key="2">
    <source>
        <dbReference type="ARBA" id="ARBA00022723"/>
    </source>
</evidence>
<dbReference type="InterPro" id="IPR001356">
    <property type="entry name" value="HD"/>
</dbReference>
<dbReference type="InterPro" id="IPR050453">
    <property type="entry name" value="LIM_Homeobox_TF"/>
</dbReference>
<evidence type="ECO:0000313" key="18">
    <source>
        <dbReference type="Proteomes" id="UP001497482"/>
    </source>
</evidence>
<evidence type="ECO:0000313" key="17">
    <source>
        <dbReference type="EMBL" id="CAL1573765.1"/>
    </source>
</evidence>
<dbReference type="PROSITE" id="PS50023">
    <property type="entry name" value="LIM_DOMAIN_2"/>
    <property type="match status" value="1"/>
</dbReference>
<dbReference type="SUPFAM" id="SSF57716">
    <property type="entry name" value="Glucocorticoid receptor-like (DNA-binding domain)"/>
    <property type="match status" value="1"/>
</dbReference>
<dbReference type="CDD" id="cd09375">
    <property type="entry name" value="LIM2_Lhx1_Lhx5"/>
    <property type="match status" value="1"/>
</dbReference>
<dbReference type="PROSITE" id="PS50071">
    <property type="entry name" value="HOMEOBOX_2"/>
    <property type="match status" value="1"/>
</dbReference>
<keyword evidence="4 12" id="KW-0862">Zinc</keyword>
<dbReference type="PANTHER" id="PTHR24208:SF106">
    <property type="entry name" value="LIM_HOMEOBOX PROTEIN LHX1"/>
    <property type="match status" value="1"/>
</dbReference>
<keyword evidence="8 11" id="KW-0539">Nucleus</keyword>
<evidence type="ECO:0000256" key="9">
    <source>
        <dbReference type="ARBA" id="ARBA00040542"/>
    </source>
</evidence>
<dbReference type="InterPro" id="IPR017970">
    <property type="entry name" value="Homeobox_CS"/>
</dbReference>
<feature type="compositionally biased region" description="Basic and acidic residues" evidence="14">
    <location>
        <begin position="326"/>
        <end position="342"/>
    </location>
</feature>